<accession>A0AAV5QZJ9</accession>
<comment type="function">
    <text evidence="1">Required for translation of the mitochondrial OLI1 transcript coding for the mitochondrial ATP synthase subunit 9.</text>
</comment>
<reference evidence="9 10" key="1">
    <citation type="journal article" date="2023" name="Elife">
        <title>Identification of key yeast species and microbe-microbe interactions impacting larval growth of Drosophila in the wild.</title>
        <authorList>
            <person name="Mure A."/>
            <person name="Sugiura Y."/>
            <person name="Maeda R."/>
            <person name="Honda K."/>
            <person name="Sakurai N."/>
            <person name="Takahashi Y."/>
            <person name="Watada M."/>
            <person name="Katoh T."/>
            <person name="Gotoh A."/>
            <person name="Gotoh Y."/>
            <person name="Taniguchi I."/>
            <person name="Nakamura K."/>
            <person name="Hayashi T."/>
            <person name="Katayama T."/>
            <person name="Uemura T."/>
            <person name="Hattori Y."/>
        </authorList>
    </citation>
    <scope>NUCLEOTIDE SEQUENCE [LARGE SCALE GENOMIC DNA]</scope>
    <source>
        <strain evidence="9 10">PK-24</strain>
    </source>
</reference>
<protein>
    <recommendedName>
        <fullName evidence="5">ATPase expression protein 2, mitochondrial</fullName>
    </recommendedName>
</protein>
<dbReference type="Proteomes" id="UP001378960">
    <property type="component" value="Unassembled WGS sequence"/>
</dbReference>
<dbReference type="GO" id="GO:0005739">
    <property type="term" value="C:mitochondrion"/>
    <property type="evidence" value="ECO:0007669"/>
    <property type="project" value="UniProtKB-SubCell"/>
</dbReference>
<evidence type="ECO:0000256" key="1">
    <source>
        <dbReference type="ARBA" id="ARBA00002412"/>
    </source>
</evidence>
<evidence type="ECO:0000256" key="3">
    <source>
        <dbReference type="ARBA" id="ARBA00009790"/>
    </source>
</evidence>
<keyword evidence="7" id="KW-0496">Mitochondrion</keyword>
<sequence length="616" mass="72702">MLRSHFQVRRVSFFLPSFRLNEFNRRQIQNNPTVELLEQNYNELQTSIKATETNKSVNNQILKYKKISKYDFSKNLIPENETLLSYSLNQTDIPLFKYENIDQQYPYDIANNTERFIAVVKHLINIPDSKHLYDILKLNCSKISSLRNQLSSNDISVIIKRVTIYNSNLNKNLRFLTKNKSVLNKSSKCYAQHIKKCNEISRTTYVSTRSIFNQLCTHMNLKTSDYENIISYYYQMNKFEKCIDVISQFETKSMNSNSLHLTNKIWAIKLEILSYTTVLFWRLFGNPIYRVSTSKNLNSNYTYPHHTHNFQILMQRYENDKLKYKLPDDLTIVSVLIKGLGKHCDINALNKLIESYWGIKINIDNEFNKVEFLKHFNINKNVPSLLWPNEDILISILLAYAKNGYVSLAIEINNLIIEKYYTSNNNNSRFVKYWETALLSTGLFGEAVEIQLAASLKNVIDKDLDDQKIDESIMNLRYKLFDDVYKMAEKSVGSKNITREMINLKIRYSTSDALMNQLPIVYRQTRHIDNNRTRSNYAVNINTLYNYVKQCCIELARRGKFLDANTLIDNFVTSETQIKKLKEMLAEMQEIYARERVRRDEEKRRIVDDDNDFELW</sequence>
<evidence type="ECO:0000256" key="2">
    <source>
        <dbReference type="ARBA" id="ARBA00004173"/>
    </source>
</evidence>
<keyword evidence="10" id="KW-1185">Reference proteome</keyword>
<comment type="subunit">
    <text evidence="4">Binds to the 5'UTR of the OLI1 mRNA.</text>
</comment>
<evidence type="ECO:0000256" key="8">
    <source>
        <dbReference type="SAM" id="Coils"/>
    </source>
</evidence>
<dbReference type="AlphaFoldDB" id="A0AAV5QZJ9"/>
<name>A0AAV5QZJ9_PICKL</name>
<comment type="caution">
    <text evidence="9">The sequence shown here is derived from an EMBL/GenBank/DDBJ whole genome shotgun (WGS) entry which is preliminary data.</text>
</comment>
<keyword evidence="6" id="KW-0809">Transit peptide</keyword>
<evidence type="ECO:0000256" key="6">
    <source>
        <dbReference type="ARBA" id="ARBA00022946"/>
    </source>
</evidence>
<evidence type="ECO:0000313" key="10">
    <source>
        <dbReference type="Proteomes" id="UP001378960"/>
    </source>
</evidence>
<feature type="coiled-coil region" evidence="8">
    <location>
        <begin position="578"/>
        <end position="605"/>
    </location>
</feature>
<comment type="subcellular location">
    <subcellularLocation>
        <location evidence="2">Mitochondrion</location>
    </subcellularLocation>
</comment>
<gene>
    <name evidence="9" type="ORF">DAPK24_011800</name>
</gene>
<dbReference type="EMBL" id="BTGB01000001">
    <property type="protein sequence ID" value="GMM44605.1"/>
    <property type="molecule type" value="Genomic_DNA"/>
</dbReference>
<evidence type="ECO:0000313" key="9">
    <source>
        <dbReference type="EMBL" id="GMM44605.1"/>
    </source>
</evidence>
<organism evidence="9 10">
    <name type="scientific">Pichia kluyveri</name>
    <name type="common">Yeast</name>
    <dbReference type="NCBI Taxonomy" id="36015"/>
    <lineage>
        <taxon>Eukaryota</taxon>
        <taxon>Fungi</taxon>
        <taxon>Dikarya</taxon>
        <taxon>Ascomycota</taxon>
        <taxon>Saccharomycotina</taxon>
        <taxon>Pichiomycetes</taxon>
        <taxon>Pichiales</taxon>
        <taxon>Pichiaceae</taxon>
        <taxon>Pichia</taxon>
    </lineage>
</organism>
<evidence type="ECO:0000256" key="7">
    <source>
        <dbReference type="ARBA" id="ARBA00023128"/>
    </source>
</evidence>
<comment type="similarity">
    <text evidence="3">Belongs to the AEP2 family.</text>
</comment>
<evidence type="ECO:0000256" key="4">
    <source>
        <dbReference type="ARBA" id="ARBA00011657"/>
    </source>
</evidence>
<evidence type="ECO:0000256" key="5">
    <source>
        <dbReference type="ARBA" id="ARBA00019258"/>
    </source>
</evidence>
<proteinExistence type="inferred from homology"/>
<dbReference type="Pfam" id="PF12921">
    <property type="entry name" value="ATP13"/>
    <property type="match status" value="1"/>
</dbReference>
<keyword evidence="8" id="KW-0175">Coiled coil</keyword>
<dbReference type="InterPro" id="IPR024319">
    <property type="entry name" value="ATPase_expression_mit"/>
</dbReference>